<protein>
    <submittedName>
        <fullName evidence="4">Alpha/beta hydrolase</fullName>
    </submittedName>
</protein>
<dbReference type="GO" id="GO:0016020">
    <property type="term" value="C:membrane"/>
    <property type="evidence" value="ECO:0007669"/>
    <property type="project" value="TreeGrafter"/>
</dbReference>
<dbReference type="PANTHER" id="PTHR43798:SF31">
    <property type="entry name" value="AB HYDROLASE SUPERFAMILY PROTEIN YCLE"/>
    <property type="match status" value="1"/>
</dbReference>
<organism evidence="4 5">
    <name type="scientific">Xanthomonas arboricola pv. populi</name>
    <dbReference type="NCBI Taxonomy" id="487823"/>
    <lineage>
        <taxon>Bacteria</taxon>
        <taxon>Pseudomonadati</taxon>
        <taxon>Pseudomonadota</taxon>
        <taxon>Gammaproteobacteria</taxon>
        <taxon>Lysobacterales</taxon>
        <taxon>Lysobacteraceae</taxon>
        <taxon>Xanthomonas</taxon>
    </lineage>
</organism>
<dbReference type="PANTHER" id="PTHR43798">
    <property type="entry name" value="MONOACYLGLYCEROL LIPASE"/>
    <property type="match status" value="1"/>
</dbReference>
<dbReference type="AlphaFoldDB" id="A0A2S6Z7G5"/>
<evidence type="ECO:0000256" key="2">
    <source>
        <dbReference type="SAM" id="SignalP"/>
    </source>
</evidence>
<name>A0A2S6Z7G5_9XANT</name>
<evidence type="ECO:0000256" key="1">
    <source>
        <dbReference type="ARBA" id="ARBA00022801"/>
    </source>
</evidence>
<dbReference type="EMBL" id="MIGV01000004">
    <property type="protein sequence ID" value="PPT77562.1"/>
    <property type="molecule type" value="Genomic_DNA"/>
</dbReference>
<gene>
    <name evidence="4" type="ORF">XaplCFBP3122_06295</name>
</gene>
<dbReference type="InterPro" id="IPR050266">
    <property type="entry name" value="AB_hydrolase_sf"/>
</dbReference>
<evidence type="ECO:0000313" key="5">
    <source>
        <dbReference type="Proteomes" id="UP000238270"/>
    </source>
</evidence>
<evidence type="ECO:0000259" key="3">
    <source>
        <dbReference type="Pfam" id="PF00561"/>
    </source>
</evidence>
<dbReference type="InterPro" id="IPR029058">
    <property type="entry name" value="AB_hydrolase_fold"/>
</dbReference>
<feature type="chain" id="PRO_5015670890" evidence="2">
    <location>
        <begin position="24"/>
        <end position="332"/>
    </location>
</feature>
<accession>A0A2S6Z7G5</accession>
<dbReference type="Gene3D" id="3.40.50.1820">
    <property type="entry name" value="alpha/beta hydrolase"/>
    <property type="match status" value="1"/>
</dbReference>
<dbReference type="Proteomes" id="UP000238270">
    <property type="component" value="Unassembled WGS sequence"/>
</dbReference>
<keyword evidence="2" id="KW-0732">Signal</keyword>
<dbReference type="GO" id="GO:0016787">
    <property type="term" value="F:hydrolase activity"/>
    <property type="evidence" value="ECO:0007669"/>
    <property type="project" value="UniProtKB-KW"/>
</dbReference>
<comment type="caution">
    <text evidence="4">The sequence shown here is derived from an EMBL/GenBank/DDBJ whole genome shotgun (WGS) entry which is preliminary data.</text>
</comment>
<sequence>MFRSLLAGLCAFGLALASGNAPAAPALQVLGKDYAFPNRIEGLPHRLSDFPGLQINRFTTSDGVELAYWEAGSGKPLVFIPGWSANGAEYVNVMYLLSQHYHVYVLDPRNQGLSQRVEYGGRISRFAMDLKELSAHLRLKKADYAGWSMGASVLWSYIDLFGTSGIRKAVFVDEPISIYSHSDWSEQQRLDAGGTTTDPERMLAGFTAGAPLNSLVTDLRPWERAMAKDSPYYVNSEGFATAVVKNDPQALGRVLFDHITNDWRDVVQHKIDVPVAIFSGDYSNNLPSQRWMHRAIPGSELFVYTKEEQGDHFLMFKNPLKFSQDLSAFLDR</sequence>
<feature type="signal peptide" evidence="2">
    <location>
        <begin position="1"/>
        <end position="23"/>
    </location>
</feature>
<dbReference type="SUPFAM" id="SSF53474">
    <property type="entry name" value="alpha/beta-Hydrolases"/>
    <property type="match status" value="1"/>
</dbReference>
<feature type="domain" description="AB hydrolase-1" evidence="3">
    <location>
        <begin position="75"/>
        <end position="192"/>
    </location>
</feature>
<dbReference type="RefSeq" id="WP_104597348.1">
    <property type="nucleotide sequence ID" value="NZ_MIGV01000004.1"/>
</dbReference>
<reference evidence="4 5" key="1">
    <citation type="submission" date="2016-08" db="EMBL/GenBank/DDBJ databases">
        <title>Evolution of the type three secretion system and type three effector repertoires in Xanthomonas.</title>
        <authorList>
            <person name="Merda D."/>
            <person name="Briand M."/>
            <person name="Bosis E."/>
            <person name="Rousseau C."/>
            <person name="Portier P."/>
            <person name="Jacques M.-A."/>
            <person name="Fischer-Le Saux M."/>
        </authorList>
    </citation>
    <scope>NUCLEOTIDE SEQUENCE [LARGE SCALE GENOMIC DNA]</scope>
    <source>
        <strain evidence="4 5">CFBP 3122</strain>
    </source>
</reference>
<keyword evidence="1 4" id="KW-0378">Hydrolase</keyword>
<evidence type="ECO:0000313" key="4">
    <source>
        <dbReference type="EMBL" id="PPT77562.1"/>
    </source>
</evidence>
<dbReference type="Pfam" id="PF00561">
    <property type="entry name" value="Abhydrolase_1"/>
    <property type="match status" value="1"/>
</dbReference>
<proteinExistence type="predicted"/>
<dbReference type="InterPro" id="IPR000073">
    <property type="entry name" value="AB_hydrolase_1"/>
</dbReference>